<keyword evidence="6 8" id="KW-1133">Transmembrane helix</keyword>
<proteinExistence type="inferred from homology"/>
<keyword evidence="4" id="KW-1003">Cell membrane</keyword>
<dbReference type="Pfam" id="PF04066">
    <property type="entry name" value="MrpF_PhaF"/>
    <property type="match status" value="1"/>
</dbReference>
<name>A0A7X6MFP2_9ACTN</name>
<dbReference type="PANTHER" id="PTHR34702">
    <property type="entry name" value="NA(+)/H(+) ANTIPORTER SUBUNIT F1"/>
    <property type="match status" value="1"/>
</dbReference>
<feature type="transmembrane region" description="Helical" evidence="8">
    <location>
        <begin position="57"/>
        <end position="80"/>
    </location>
</feature>
<evidence type="ECO:0000313" key="10">
    <source>
        <dbReference type="Proteomes" id="UP000553209"/>
    </source>
</evidence>
<keyword evidence="3" id="KW-0813">Transport</keyword>
<keyword evidence="10" id="KW-1185">Reference proteome</keyword>
<sequence length="85" mass="8663">MNPVDIALLLLGASMALAAYRILAGPSRGDRAAGADVVLFGFVGLVVVLGLRVDSDLVVDIVLVCALVGFLSALSLARLISGGKR</sequence>
<evidence type="ECO:0000256" key="7">
    <source>
        <dbReference type="ARBA" id="ARBA00023136"/>
    </source>
</evidence>
<organism evidence="9 10">
    <name type="scientific">Nocardiopsis alborubida</name>
    <dbReference type="NCBI Taxonomy" id="146802"/>
    <lineage>
        <taxon>Bacteria</taxon>
        <taxon>Bacillati</taxon>
        <taxon>Actinomycetota</taxon>
        <taxon>Actinomycetes</taxon>
        <taxon>Streptosporangiales</taxon>
        <taxon>Nocardiopsidaceae</taxon>
        <taxon>Nocardiopsis</taxon>
    </lineage>
</organism>
<dbReference type="AlphaFoldDB" id="A0A7X6MFP2"/>
<dbReference type="PANTHER" id="PTHR34702:SF1">
    <property type="entry name" value="NA(+)_H(+) ANTIPORTER SUBUNIT F"/>
    <property type="match status" value="1"/>
</dbReference>
<evidence type="ECO:0000256" key="4">
    <source>
        <dbReference type="ARBA" id="ARBA00022475"/>
    </source>
</evidence>
<evidence type="ECO:0000256" key="6">
    <source>
        <dbReference type="ARBA" id="ARBA00022989"/>
    </source>
</evidence>
<evidence type="ECO:0000256" key="1">
    <source>
        <dbReference type="ARBA" id="ARBA00004651"/>
    </source>
</evidence>
<feature type="transmembrane region" description="Helical" evidence="8">
    <location>
        <begin position="32"/>
        <end position="51"/>
    </location>
</feature>
<evidence type="ECO:0000313" key="9">
    <source>
        <dbReference type="EMBL" id="NKZ00408.1"/>
    </source>
</evidence>
<accession>A0A7X6MFP2</accession>
<evidence type="ECO:0000256" key="3">
    <source>
        <dbReference type="ARBA" id="ARBA00022448"/>
    </source>
</evidence>
<keyword evidence="5 8" id="KW-0812">Transmembrane</keyword>
<gene>
    <name evidence="9" type="ORF">HGB44_22445</name>
</gene>
<protein>
    <submittedName>
        <fullName evidence="9">Pesticidal protein Cry26Aa</fullName>
    </submittedName>
</protein>
<evidence type="ECO:0000256" key="5">
    <source>
        <dbReference type="ARBA" id="ARBA00022692"/>
    </source>
</evidence>
<dbReference type="EMBL" id="JAAXPG010000023">
    <property type="protein sequence ID" value="NKZ00408.1"/>
    <property type="molecule type" value="Genomic_DNA"/>
</dbReference>
<feature type="transmembrane region" description="Helical" evidence="8">
    <location>
        <begin position="6"/>
        <end position="23"/>
    </location>
</feature>
<keyword evidence="7 8" id="KW-0472">Membrane</keyword>
<comment type="similarity">
    <text evidence="2">Belongs to the CPA3 antiporters (TC 2.A.63) subunit F family.</text>
</comment>
<evidence type="ECO:0000256" key="2">
    <source>
        <dbReference type="ARBA" id="ARBA00009212"/>
    </source>
</evidence>
<dbReference type="InterPro" id="IPR007208">
    <property type="entry name" value="MrpF/PhaF-like"/>
</dbReference>
<comment type="caution">
    <text evidence="9">The sequence shown here is derived from an EMBL/GenBank/DDBJ whole genome shotgun (WGS) entry which is preliminary data.</text>
</comment>
<dbReference type="GO" id="GO:0005886">
    <property type="term" value="C:plasma membrane"/>
    <property type="evidence" value="ECO:0007669"/>
    <property type="project" value="UniProtKB-SubCell"/>
</dbReference>
<dbReference type="Proteomes" id="UP000553209">
    <property type="component" value="Unassembled WGS sequence"/>
</dbReference>
<dbReference type="GO" id="GO:0015385">
    <property type="term" value="F:sodium:proton antiporter activity"/>
    <property type="evidence" value="ECO:0007669"/>
    <property type="project" value="TreeGrafter"/>
</dbReference>
<evidence type="ECO:0000256" key="8">
    <source>
        <dbReference type="SAM" id="Phobius"/>
    </source>
</evidence>
<dbReference type="RefSeq" id="WP_061080499.1">
    <property type="nucleotide sequence ID" value="NZ_JAAXPG010000023.1"/>
</dbReference>
<comment type="subcellular location">
    <subcellularLocation>
        <location evidence="1">Cell membrane</location>
        <topology evidence="1">Multi-pass membrane protein</topology>
    </subcellularLocation>
</comment>
<reference evidence="9 10" key="1">
    <citation type="submission" date="2020-04" db="EMBL/GenBank/DDBJ databases">
        <title>MicrobeNet Type strains.</title>
        <authorList>
            <person name="Nicholson A.C."/>
        </authorList>
    </citation>
    <scope>NUCLEOTIDE SEQUENCE [LARGE SCALE GENOMIC DNA]</scope>
    <source>
        <strain evidence="9 10">ATCC 23612</strain>
    </source>
</reference>